<feature type="compositionally biased region" description="Polar residues" evidence="1">
    <location>
        <begin position="135"/>
        <end position="156"/>
    </location>
</feature>
<evidence type="ECO:0000313" key="3">
    <source>
        <dbReference type="Proteomes" id="UP000243459"/>
    </source>
</evidence>
<accession>A0A5P1FK78</accession>
<gene>
    <name evidence="2" type="ORF">A4U43_C02F10900</name>
</gene>
<proteinExistence type="predicted"/>
<evidence type="ECO:0000256" key="1">
    <source>
        <dbReference type="SAM" id="MobiDB-lite"/>
    </source>
</evidence>
<name>A0A5P1FK78_ASPOF</name>
<feature type="region of interest" description="Disordered" evidence="1">
    <location>
        <begin position="229"/>
        <end position="284"/>
    </location>
</feature>
<feature type="compositionally biased region" description="Basic and acidic residues" evidence="1">
    <location>
        <begin position="184"/>
        <end position="196"/>
    </location>
</feature>
<keyword evidence="3" id="KW-1185">Reference proteome</keyword>
<organism evidence="2 3">
    <name type="scientific">Asparagus officinalis</name>
    <name type="common">Garden asparagus</name>
    <dbReference type="NCBI Taxonomy" id="4686"/>
    <lineage>
        <taxon>Eukaryota</taxon>
        <taxon>Viridiplantae</taxon>
        <taxon>Streptophyta</taxon>
        <taxon>Embryophyta</taxon>
        <taxon>Tracheophyta</taxon>
        <taxon>Spermatophyta</taxon>
        <taxon>Magnoliopsida</taxon>
        <taxon>Liliopsida</taxon>
        <taxon>Asparagales</taxon>
        <taxon>Asparagaceae</taxon>
        <taxon>Asparagoideae</taxon>
        <taxon>Asparagus</taxon>
    </lineage>
</organism>
<dbReference type="Gramene" id="ONK77807">
    <property type="protein sequence ID" value="ONK77807"/>
    <property type="gene ID" value="A4U43_C02F10900"/>
</dbReference>
<feature type="compositionally biased region" description="Pro residues" evidence="1">
    <location>
        <begin position="111"/>
        <end position="121"/>
    </location>
</feature>
<feature type="compositionally biased region" description="Basic and acidic residues" evidence="1">
    <location>
        <begin position="254"/>
        <end position="270"/>
    </location>
</feature>
<dbReference type="Proteomes" id="UP000243459">
    <property type="component" value="Chromosome 2"/>
</dbReference>
<dbReference type="AlphaFoldDB" id="A0A5P1FK78"/>
<feature type="compositionally biased region" description="Basic and acidic residues" evidence="1">
    <location>
        <begin position="163"/>
        <end position="174"/>
    </location>
</feature>
<dbReference type="EMBL" id="CM007382">
    <property type="protein sequence ID" value="ONK77807.1"/>
    <property type="molecule type" value="Genomic_DNA"/>
</dbReference>
<feature type="compositionally biased region" description="Basic residues" evidence="1">
    <location>
        <begin position="58"/>
        <end position="70"/>
    </location>
</feature>
<evidence type="ECO:0000313" key="2">
    <source>
        <dbReference type="EMBL" id="ONK77807.1"/>
    </source>
</evidence>
<feature type="region of interest" description="Disordered" evidence="1">
    <location>
        <begin position="29"/>
        <end position="214"/>
    </location>
</feature>
<feature type="compositionally biased region" description="Basic and acidic residues" evidence="1">
    <location>
        <begin position="36"/>
        <end position="45"/>
    </location>
</feature>
<protein>
    <submittedName>
        <fullName evidence="2">Uncharacterized protein</fullName>
    </submittedName>
</protein>
<sequence>MASPPKECFLTDEQREVMKLAAEINAEVMATSPRSSSEEIGDHQTIKIGSGRAAGGGRHVRRTHSGKLVRVKKDLSSTCGVRPSGILATNPADQLHPTKIPHATRSSSTAVPPPPPLPLLDPKPEREPRTRTQKPKQTPSPSRFQESSICSSNTLPLLQPFRKQMEGYFQEKKPSFVSPPAPGRGEKEKKKGEEIKRRRRGGGASTSRHLAVSLEPVGGFTGRVDARKAAAAAAANEGSRARPPWLTRSNSSRGEQRRRLGRRWAAESRRAGVHRGPSRAPVWQ</sequence>
<reference evidence="3" key="1">
    <citation type="journal article" date="2017" name="Nat. Commun.">
        <title>The asparagus genome sheds light on the origin and evolution of a young Y chromosome.</title>
        <authorList>
            <person name="Harkess A."/>
            <person name="Zhou J."/>
            <person name="Xu C."/>
            <person name="Bowers J.E."/>
            <person name="Van der Hulst R."/>
            <person name="Ayyampalayam S."/>
            <person name="Mercati F."/>
            <person name="Riccardi P."/>
            <person name="McKain M.R."/>
            <person name="Kakrana A."/>
            <person name="Tang H."/>
            <person name="Ray J."/>
            <person name="Groenendijk J."/>
            <person name="Arikit S."/>
            <person name="Mathioni S.M."/>
            <person name="Nakano M."/>
            <person name="Shan H."/>
            <person name="Telgmann-Rauber A."/>
            <person name="Kanno A."/>
            <person name="Yue Z."/>
            <person name="Chen H."/>
            <person name="Li W."/>
            <person name="Chen Y."/>
            <person name="Xu X."/>
            <person name="Zhang Y."/>
            <person name="Luo S."/>
            <person name="Chen H."/>
            <person name="Gao J."/>
            <person name="Mao Z."/>
            <person name="Pires J.C."/>
            <person name="Luo M."/>
            <person name="Kudrna D."/>
            <person name="Wing R.A."/>
            <person name="Meyers B.C."/>
            <person name="Yi K."/>
            <person name="Kong H."/>
            <person name="Lavrijsen P."/>
            <person name="Sunseri F."/>
            <person name="Falavigna A."/>
            <person name="Ye Y."/>
            <person name="Leebens-Mack J.H."/>
            <person name="Chen G."/>
        </authorList>
    </citation>
    <scope>NUCLEOTIDE SEQUENCE [LARGE SCALE GENOMIC DNA]</scope>
    <source>
        <strain evidence="3">cv. DH0086</strain>
    </source>
</reference>